<keyword evidence="3" id="KW-1185">Reference proteome</keyword>
<dbReference type="InParanoid" id="A0A1V9XRP9"/>
<dbReference type="SUPFAM" id="SSF81296">
    <property type="entry name" value="E set domains"/>
    <property type="match status" value="1"/>
</dbReference>
<dbReference type="Proteomes" id="UP000192247">
    <property type="component" value="Unassembled WGS sequence"/>
</dbReference>
<name>A0A1V9XRP9_9ACAR</name>
<evidence type="ECO:0000256" key="1">
    <source>
        <dbReference type="SAM" id="SignalP"/>
    </source>
</evidence>
<feature type="non-terminal residue" evidence="2">
    <location>
        <position position="91"/>
    </location>
</feature>
<evidence type="ECO:0000313" key="2">
    <source>
        <dbReference type="EMBL" id="OQR76180.1"/>
    </source>
</evidence>
<comment type="caution">
    <text evidence="2">The sequence shown here is derived from an EMBL/GenBank/DDBJ whole genome shotgun (WGS) entry which is preliminary data.</text>
</comment>
<dbReference type="AlphaFoldDB" id="A0A1V9XRP9"/>
<sequence length="91" mass="9969">MVSFNVPAIALAVALTIHQEVDGQRKLKSYTDCGRDTNTVRVRPSVIFGKLNVTLPGVDSELCGKHLKCPIKANELQDADIEVPVFKTYPS</sequence>
<keyword evidence="1" id="KW-0732">Signal</keyword>
<proteinExistence type="predicted"/>
<dbReference type="OrthoDB" id="6489064at2759"/>
<dbReference type="Gene3D" id="2.60.40.770">
    <property type="match status" value="1"/>
</dbReference>
<feature type="chain" id="PRO_5013093998" description="MD-2-related lipid-recognition domain-containing protein" evidence="1">
    <location>
        <begin position="24"/>
        <end position="91"/>
    </location>
</feature>
<dbReference type="InterPro" id="IPR014756">
    <property type="entry name" value="Ig_E-set"/>
</dbReference>
<feature type="signal peptide" evidence="1">
    <location>
        <begin position="1"/>
        <end position="23"/>
    </location>
</feature>
<evidence type="ECO:0008006" key="4">
    <source>
        <dbReference type="Google" id="ProtNLM"/>
    </source>
</evidence>
<gene>
    <name evidence="2" type="ORF">BIW11_07950</name>
</gene>
<accession>A0A1V9XRP9</accession>
<dbReference type="EMBL" id="MNPL01005207">
    <property type="protein sequence ID" value="OQR76180.1"/>
    <property type="molecule type" value="Genomic_DNA"/>
</dbReference>
<evidence type="ECO:0000313" key="3">
    <source>
        <dbReference type="Proteomes" id="UP000192247"/>
    </source>
</evidence>
<reference evidence="2 3" key="1">
    <citation type="journal article" date="2017" name="Gigascience">
        <title>Draft genome of the honey bee ectoparasitic mite, Tropilaelaps mercedesae, is shaped by the parasitic life history.</title>
        <authorList>
            <person name="Dong X."/>
            <person name="Armstrong S.D."/>
            <person name="Xia D."/>
            <person name="Makepeace B.L."/>
            <person name="Darby A.C."/>
            <person name="Kadowaki T."/>
        </authorList>
    </citation>
    <scope>NUCLEOTIDE SEQUENCE [LARGE SCALE GENOMIC DNA]</scope>
    <source>
        <strain evidence="2">Wuxi-XJTLU</strain>
    </source>
</reference>
<organism evidence="2 3">
    <name type="scientific">Tropilaelaps mercedesae</name>
    <dbReference type="NCBI Taxonomy" id="418985"/>
    <lineage>
        <taxon>Eukaryota</taxon>
        <taxon>Metazoa</taxon>
        <taxon>Ecdysozoa</taxon>
        <taxon>Arthropoda</taxon>
        <taxon>Chelicerata</taxon>
        <taxon>Arachnida</taxon>
        <taxon>Acari</taxon>
        <taxon>Parasitiformes</taxon>
        <taxon>Mesostigmata</taxon>
        <taxon>Gamasina</taxon>
        <taxon>Dermanyssoidea</taxon>
        <taxon>Laelapidae</taxon>
        <taxon>Tropilaelaps</taxon>
    </lineage>
</organism>
<protein>
    <recommendedName>
        <fullName evidence="4">MD-2-related lipid-recognition domain-containing protein</fullName>
    </recommendedName>
</protein>